<evidence type="ECO:0000259" key="6">
    <source>
        <dbReference type="PROSITE" id="PS51285"/>
    </source>
</evidence>
<protein>
    <recommendedName>
        <fullName evidence="6">AGC-kinase C-terminal domain-containing protein</fullName>
    </recommendedName>
</protein>
<dbReference type="Proteomes" id="UP000245119">
    <property type="component" value="Linkage Group LG9"/>
</dbReference>
<keyword evidence="2" id="KW-0808">Transferase</keyword>
<dbReference type="GO" id="GO:0005524">
    <property type="term" value="F:ATP binding"/>
    <property type="evidence" value="ECO:0007669"/>
    <property type="project" value="UniProtKB-KW"/>
</dbReference>
<sequence length="67" mass="7623">MDALGVEAQEAINLLLTMDPQQLPGAVEVKAMAIFFNLDWDRILETEPAFIPHPDNDMDTSYFDRKL</sequence>
<evidence type="ECO:0000256" key="2">
    <source>
        <dbReference type="ARBA" id="ARBA00022679"/>
    </source>
</evidence>
<evidence type="ECO:0000256" key="3">
    <source>
        <dbReference type="ARBA" id="ARBA00022741"/>
    </source>
</evidence>
<evidence type="ECO:0000313" key="7">
    <source>
        <dbReference type="EMBL" id="PVD24099.1"/>
    </source>
</evidence>
<keyword evidence="4" id="KW-0418">Kinase</keyword>
<evidence type="ECO:0000256" key="4">
    <source>
        <dbReference type="ARBA" id="ARBA00022777"/>
    </source>
</evidence>
<dbReference type="Gene3D" id="1.10.510.10">
    <property type="entry name" value="Transferase(Phosphotransferase) domain 1"/>
    <property type="match status" value="1"/>
</dbReference>
<dbReference type="EMBL" id="PZQS01000009">
    <property type="protein sequence ID" value="PVD24099.1"/>
    <property type="molecule type" value="Genomic_DNA"/>
</dbReference>
<dbReference type="GO" id="GO:0004674">
    <property type="term" value="F:protein serine/threonine kinase activity"/>
    <property type="evidence" value="ECO:0007669"/>
    <property type="project" value="UniProtKB-KW"/>
</dbReference>
<dbReference type="Gene3D" id="3.30.200.20">
    <property type="entry name" value="Phosphorylase Kinase, domain 1"/>
    <property type="match status" value="1"/>
</dbReference>
<dbReference type="PROSITE" id="PS51285">
    <property type="entry name" value="AGC_KINASE_CTER"/>
    <property type="match status" value="1"/>
</dbReference>
<keyword evidence="8" id="KW-1185">Reference proteome</keyword>
<evidence type="ECO:0000313" key="8">
    <source>
        <dbReference type="Proteomes" id="UP000245119"/>
    </source>
</evidence>
<keyword evidence="5" id="KW-0067">ATP-binding</keyword>
<proteinExistence type="predicted"/>
<name>A0A2T7NSE1_POMCA</name>
<dbReference type="InterPro" id="IPR000961">
    <property type="entry name" value="AGC-kinase_C"/>
</dbReference>
<dbReference type="OrthoDB" id="162894at2759"/>
<keyword evidence="1" id="KW-0723">Serine/threonine-protein kinase</keyword>
<dbReference type="AlphaFoldDB" id="A0A2T7NSE1"/>
<evidence type="ECO:0000256" key="5">
    <source>
        <dbReference type="ARBA" id="ARBA00022840"/>
    </source>
</evidence>
<dbReference type="STRING" id="400727.A0A2T7NSE1"/>
<feature type="domain" description="AGC-kinase C-terminal" evidence="6">
    <location>
        <begin position="36"/>
        <end position="67"/>
    </location>
</feature>
<organism evidence="7 8">
    <name type="scientific">Pomacea canaliculata</name>
    <name type="common">Golden apple snail</name>
    <dbReference type="NCBI Taxonomy" id="400727"/>
    <lineage>
        <taxon>Eukaryota</taxon>
        <taxon>Metazoa</taxon>
        <taxon>Spiralia</taxon>
        <taxon>Lophotrochozoa</taxon>
        <taxon>Mollusca</taxon>
        <taxon>Gastropoda</taxon>
        <taxon>Caenogastropoda</taxon>
        <taxon>Architaenioglossa</taxon>
        <taxon>Ampullarioidea</taxon>
        <taxon>Ampullariidae</taxon>
        <taxon>Pomacea</taxon>
    </lineage>
</organism>
<gene>
    <name evidence="7" type="ORF">C0Q70_14569</name>
</gene>
<accession>A0A2T7NSE1</accession>
<keyword evidence="3" id="KW-0547">Nucleotide-binding</keyword>
<reference evidence="7 8" key="1">
    <citation type="submission" date="2018-04" db="EMBL/GenBank/DDBJ databases">
        <title>The genome of golden apple snail Pomacea canaliculata provides insight into stress tolerance and invasive adaptation.</title>
        <authorList>
            <person name="Liu C."/>
            <person name="Liu B."/>
            <person name="Ren Y."/>
            <person name="Zhang Y."/>
            <person name="Wang H."/>
            <person name="Li S."/>
            <person name="Jiang F."/>
            <person name="Yin L."/>
            <person name="Zhang G."/>
            <person name="Qian W."/>
            <person name="Fan W."/>
        </authorList>
    </citation>
    <scope>NUCLEOTIDE SEQUENCE [LARGE SCALE GENOMIC DNA]</scope>
    <source>
        <strain evidence="7">SZHN2017</strain>
        <tissue evidence="7">Muscle</tissue>
    </source>
</reference>
<evidence type="ECO:0000256" key="1">
    <source>
        <dbReference type="ARBA" id="ARBA00022527"/>
    </source>
</evidence>
<comment type="caution">
    <text evidence="7">The sequence shown here is derived from an EMBL/GenBank/DDBJ whole genome shotgun (WGS) entry which is preliminary data.</text>
</comment>